<comment type="similarity">
    <text evidence="3 18">In the N-terminal section; belongs to the N-acetylglucosamine-1-phosphate uridyltransferase family.</text>
</comment>
<keyword evidence="9 18" id="KW-0460">Magnesium</keyword>
<evidence type="ECO:0000256" key="6">
    <source>
        <dbReference type="ARBA" id="ARBA00022695"/>
    </source>
</evidence>
<feature type="binding site" evidence="18">
    <location>
        <position position="22"/>
    </location>
    <ligand>
        <name>UDP-N-acetyl-alpha-D-glucosamine</name>
        <dbReference type="ChEBI" id="CHEBI:57705"/>
    </ligand>
</feature>
<evidence type="ECO:0000256" key="4">
    <source>
        <dbReference type="ARBA" id="ARBA00022490"/>
    </source>
</evidence>
<feature type="binding site" evidence="18">
    <location>
        <begin position="100"/>
        <end position="102"/>
    </location>
    <ligand>
        <name>UDP-N-acetyl-alpha-D-glucosamine</name>
        <dbReference type="ChEBI" id="CHEBI:57705"/>
    </ligand>
</feature>
<dbReference type="SUPFAM" id="SSF51161">
    <property type="entry name" value="Trimeric LpxA-like enzymes"/>
    <property type="match status" value="1"/>
</dbReference>
<keyword evidence="13 18" id="KW-0012">Acyltransferase</keyword>
<dbReference type="GO" id="GO:0005737">
    <property type="term" value="C:cytoplasm"/>
    <property type="evidence" value="ECO:0007669"/>
    <property type="project" value="UniProtKB-SubCell"/>
</dbReference>
<dbReference type="HOGENOM" id="CLU_029499_15_2_6"/>
<feature type="binding site" evidence="18">
    <location>
        <position position="378"/>
    </location>
    <ligand>
        <name>acetyl-CoA</name>
        <dbReference type="ChEBI" id="CHEBI:57288"/>
    </ligand>
</feature>
<feature type="binding site" evidence="18">
    <location>
        <position position="403"/>
    </location>
    <ligand>
        <name>acetyl-CoA</name>
        <dbReference type="ChEBI" id="CHEBI:57288"/>
    </ligand>
</feature>
<feature type="binding site" evidence="18">
    <location>
        <position position="73"/>
    </location>
    <ligand>
        <name>UDP-N-acetyl-alpha-D-glucosamine</name>
        <dbReference type="ChEBI" id="CHEBI:57705"/>
    </ligand>
</feature>
<feature type="binding site" evidence="18">
    <location>
        <begin position="78"/>
        <end position="79"/>
    </location>
    <ligand>
        <name>UDP-N-acetyl-alpha-D-glucosamine</name>
        <dbReference type="ChEBI" id="CHEBI:57705"/>
    </ligand>
</feature>
<keyword evidence="11 18" id="KW-0573">Peptidoglycan synthesis</keyword>
<dbReference type="OrthoDB" id="9775031at2"/>
<evidence type="ECO:0000256" key="17">
    <source>
        <dbReference type="ARBA" id="ARBA00049628"/>
    </source>
</evidence>
<dbReference type="EC" id="2.3.1.157" evidence="18"/>
<comment type="catalytic activity">
    <reaction evidence="15 18">
        <text>alpha-D-glucosamine 1-phosphate + acetyl-CoA = N-acetyl-alpha-D-glucosamine 1-phosphate + CoA + H(+)</text>
        <dbReference type="Rhea" id="RHEA:13725"/>
        <dbReference type="ChEBI" id="CHEBI:15378"/>
        <dbReference type="ChEBI" id="CHEBI:57287"/>
        <dbReference type="ChEBI" id="CHEBI:57288"/>
        <dbReference type="ChEBI" id="CHEBI:57776"/>
        <dbReference type="ChEBI" id="CHEBI:58516"/>
        <dbReference type="EC" id="2.3.1.157"/>
    </reaction>
</comment>
<feature type="binding site" evidence="18">
    <location>
        <position position="225"/>
    </location>
    <ligand>
        <name>UDP-N-acetyl-alpha-D-glucosamine</name>
        <dbReference type="ChEBI" id="CHEBI:57705"/>
    </ligand>
</feature>
<keyword evidence="21" id="KW-1185">Reference proteome</keyword>
<evidence type="ECO:0000256" key="15">
    <source>
        <dbReference type="ARBA" id="ARBA00048247"/>
    </source>
</evidence>
<feature type="binding site" evidence="18">
    <location>
        <position position="102"/>
    </location>
    <ligand>
        <name>Mg(2+)</name>
        <dbReference type="ChEBI" id="CHEBI:18420"/>
    </ligand>
</feature>
<dbReference type="GO" id="GO:0009252">
    <property type="term" value="P:peptidoglycan biosynthetic process"/>
    <property type="evidence" value="ECO:0007669"/>
    <property type="project" value="UniProtKB-UniRule"/>
</dbReference>
<dbReference type="NCBIfam" id="TIGR01173">
    <property type="entry name" value="glmU"/>
    <property type="match status" value="1"/>
</dbReference>
<dbReference type="InterPro" id="IPR005882">
    <property type="entry name" value="Bifunctional_GlmU"/>
</dbReference>
<dbReference type="GO" id="GO:0019134">
    <property type="term" value="F:glucosamine-1-phosphate N-acetyltransferase activity"/>
    <property type="evidence" value="ECO:0007669"/>
    <property type="project" value="UniProtKB-UniRule"/>
</dbReference>
<dbReference type="RefSeq" id="WP_009151120.1">
    <property type="nucleotide sequence ID" value="NZ_CP121471.1"/>
</dbReference>
<feature type="region of interest" description="Linker" evidence="18">
    <location>
        <begin position="228"/>
        <end position="248"/>
    </location>
</feature>
<dbReference type="InterPro" id="IPR011004">
    <property type="entry name" value="Trimer_LpxA-like_sf"/>
</dbReference>
<organism evidence="20 21">
    <name type="scientific">Thiorhodovibrio frisius</name>
    <dbReference type="NCBI Taxonomy" id="631362"/>
    <lineage>
        <taxon>Bacteria</taxon>
        <taxon>Pseudomonadati</taxon>
        <taxon>Pseudomonadota</taxon>
        <taxon>Gammaproteobacteria</taxon>
        <taxon>Chromatiales</taxon>
        <taxon>Chromatiaceae</taxon>
        <taxon>Thiorhodovibrio</taxon>
    </lineage>
</organism>
<dbReference type="UniPathway" id="UPA00973"/>
<evidence type="ECO:0000256" key="1">
    <source>
        <dbReference type="ARBA" id="ARBA00004496"/>
    </source>
</evidence>
<feature type="binding site" evidence="18">
    <location>
        <position position="375"/>
    </location>
    <ligand>
        <name>UDP-N-acetyl-alpha-D-glucosamine</name>
        <dbReference type="ChEBI" id="CHEBI:57705"/>
    </ligand>
</feature>
<evidence type="ECO:0000256" key="8">
    <source>
        <dbReference type="ARBA" id="ARBA00022737"/>
    </source>
</evidence>
<evidence type="ECO:0000256" key="14">
    <source>
        <dbReference type="ARBA" id="ARBA00023316"/>
    </source>
</evidence>
<name>H8Z6D3_9GAMM</name>
<dbReference type="InterPro" id="IPR029044">
    <property type="entry name" value="Nucleotide-diphossugar_trans"/>
</dbReference>
<dbReference type="GO" id="GO:0071555">
    <property type="term" value="P:cell wall organization"/>
    <property type="evidence" value="ECO:0007669"/>
    <property type="project" value="UniProtKB-KW"/>
</dbReference>
<dbReference type="GO" id="GO:0008360">
    <property type="term" value="P:regulation of cell shape"/>
    <property type="evidence" value="ECO:0007669"/>
    <property type="project" value="UniProtKB-KW"/>
</dbReference>
<evidence type="ECO:0000256" key="16">
    <source>
        <dbReference type="ARBA" id="ARBA00048493"/>
    </source>
</evidence>
<evidence type="ECO:0000256" key="13">
    <source>
        <dbReference type="ARBA" id="ARBA00023315"/>
    </source>
</evidence>
<evidence type="ECO:0000256" key="5">
    <source>
        <dbReference type="ARBA" id="ARBA00022679"/>
    </source>
</evidence>
<dbReference type="InterPro" id="IPR025877">
    <property type="entry name" value="MobA-like_NTP_Trfase"/>
</dbReference>
<feature type="binding site" evidence="18">
    <location>
        <position position="167"/>
    </location>
    <ligand>
        <name>UDP-N-acetyl-alpha-D-glucosamine</name>
        <dbReference type="ChEBI" id="CHEBI:57705"/>
    </ligand>
</feature>
<dbReference type="STRING" id="631362.Thi970DRAFT_04372"/>
<dbReference type="AlphaFoldDB" id="H8Z6D3"/>
<dbReference type="Gene3D" id="3.90.550.10">
    <property type="entry name" value="Spore Coat Polysaccharide Biosynthesis Protein SpsA, Chain A"/>
    <property type="match status" value="1"/>
</dbReference>
<dbReference type="Gene3D" id="2.160.10.10">
    <property type="entry name" value="Hexapeptide repeat proteins"/>
    <property type="match status" value="1"/>
</dbReference>
<comment type="catalytic activity">
    <reaction evidence="16 18">
        <text>N-acetyl-alpha-D-glucosamine 1-phosphate + UTP + H(+) = UDP-N-acetyl-alpha-D-glucosamine + diphosphate</text>
        <dbReference type="Rhea" id="RHEA:13509"/>
        <dbReference type="ChEBI" id="CHEBI:15378"/>
        <dbReference type="ChEBI" id="CHEBI:33019"/>
        <dbReference type="ChEBI" id="CHEBI:46398"/>
        <dbReference type="ChEBI" id="CHEBI:57705"/>
        <dbReference type="ChEBI" id="CHEBI:57776"/>
        <dbReference type="EC" id="2.7.7.23"/>
    </reaction>
</comment>
<feature type="binding site" evidence="18">
    <location>
        <position position="225"/>
    </location>
    <ligand>
        <name>Mg(2+)</name>
        <dbReference type="ChEBI" id="CHEBI:18420"/>
    </ligand>
</feature>
<evidence type="ECO:0000256" key="9">
    <source>
        <dbReference type="ARBA" id="ARBA00022842"/>
    </source>
</evidence>
<dbReference type="InterPro" id="IPR038009">
    <property type="entry name" value="GlmU_C_LbH"/>
</dbReference>
<reference evidence="21" key="1">
    <citation type="submission" date="2011-06" db="EMBL/GenBank/DDBJ databases">
        <authorList>
            <consortium name="US DOE Joint Genome Institute (JGI-PGF)"/>
            <person name="Lucas S."/>
            <person name="Han J."/>
            <person name="Lapidus A."/>
            <person name="Cheng J.-F."/>
            <person name="Goodwin L."/>
            <person name="Pitluck S."/>
            <person name="Peters L."/>
            <person name="Land M.L."/>
            <person name="Hauser L."/>
            <person name="Vogl K."/>
            <person name="Liu Z."/>
            <person name="Overmann J."/>
            <person name="Frigaard N.-U."/>
            <person name="Bryant D.A."/>
            <person name="Woyke T.J."/>
        </authorList>
    </citation>
    <scope>NUCLEOTIDE SEQUENCE [LARGE SCALE GENOMIC DNA]</scope>
    <source>
        <strain evidence="21">970</strain>
    </source>
</reference>
<feature type="domain" description="MobA-like NTP transferase" evidence="19">
    <location>
        <begin position="5"/>
        <end position="119"/>
    </location>
</feature>
<dbReference type="EMBL" id="JH603170">
    <property type="protein sequence ID" value="EIC20717.1"/>
    <property type="molecule type" value="Genomic_DNA"/>
</dbReference>
<keyword evidence="14 18" id="KW-0961">Cell wall biogenesis/degradation</keyword>
<comment type="pathway">
    <text evidence="18">Bacterial outer membrane biogenesis; LPS lipid A biosynthesis.</text>
</comment>
<gene>
    <name evidence="18" type="primary">glmU</name>
    <name evidence="20" type="ORF">Thi970DRAFT_04372</name>
</gene>
<dbReference type="PANTHER" id="PTHR43584">
    <property type="entry name" value="NUCLEOTIDYL TRANSFERASE"/>
    <property type="match status" value="1"/>
</dbReference>
<dbReference type="CDD" id="cd03353">
    <property type="entry name" value="LbH_GlmU_C"/>
    <property type="match status" value="1"/>
</dbReference>
<comment type="subunit">
    <text evidence="18">Homotrimer.</text>
</comment>
<accession>H8Z6D3</accession>
<feature type="binding site" evidence="18">
    <location>
        <begin position="8"/>
        <end position="11"/>
    </location>
    <ligand>
        <name>UDP-N-acetyl-alpha-D-glucosamine</name>
        <dbReference type="ChEBI" id="CHEBI:57705"/>
    </ligand>
</feature>
<evidence type="ECO:0000256" key="12">
    <source>
        <dbReference type="ARBA" id="ARBA00023268"/>
    </source>
</evidence>
<evidence type="ECO:0000313" key="20">
    <source>
        <dbReference type="EMBL" id="EIC20717.1"/>
    </source>
</evidence>
<dbReference type="HAMAP" id="MF_01631">
    <property type="entry name" value="GlmU"/>
    <property type="match status" value="1"/>
</dbReference>
<dbReference type="Pfam" id="PF00132">
    <property type="entry name" value="Hexapep"/>
    <property type="match status" value="2"/>
</dbReference>
<keyword evidence="5 18" id="KW-0808">Transferase</keyword>
<dbReference type="UniPathway" id="UPA00113">
    <property type="reaction ID" value="UER00532"/>
</dbReference>
<reference evidence="20 21" key="2">
    <citation type="submission" date="2011-11" db="EMBL/GenBank/DDBJ databases">
        <authorList>
            <consortium name="US DOE Joint Genome Institute"/>
            <person name="Lucas S."/>
            <person name="Han J."/>
            <person name="Lapidus A."/>
            <person name="Cheng J.-F."/>
            <person name="Goodwin L."/>
            <person name="Pitluck S."/>
            <person name="Peters L."/>
            <person name="Ovchinnikova G."/>
            <person name="Zhang X."/>
            <person name="Detter J.C."/>
            <person name="Han C."/>
            <person name="Tapia R."/>
            <person name="Land M."/>
            <person name="Hauser L."/>
            <person name="Kyrpides N."/>
            <person name="Ivanova N."/>
            <person name="Pagani I."/>
            <person name="Vogl K."/>
            <person name="Liu Z."/>
            <person name="Overmann J."/>
            <person name="Frigaard N.-U."/>
            <person name="Bryant D."/>
            <person name="Woyke T."/>
        </authorList>
    </citation>
    <scope>NUCLEOTIDE SEQUENCE [LARGE SCALE GENOMIC DNA]</scope>
    <source>
        <strain evidence="20 21">970</strain>
    </source>
</reference>
<evidence type="ECO:0000256" key="7">
    <source>
        <dbReference type="ARBA" id="ARBA00022723"/>
    </source>
</evidence>
<feature type="active site" description="Proton acceptor" evidence="18">
    <location>
        <position position="361"/>
    </location>
</feature>
<feature type="binding site" evidence="18">
    <location>
        <position position="349"/>
    </location>
    <ligand>
        <name>UDP-N-acetyl-alpha-D-glucosamine</name>
        <dbReference type="ChEBI" id="CHEBI:57705"/>
    </ligand>
</feature>
<feature type="binding site" evidence="18">
    <location>
        <position position="438"/>
    </location>
    <ligand>
        <name>acetyl-CoA</name>
        <dbReference type="ChEBI" id="CHEBI:57288"/>
    </ligand>
</feature>
<dbReference type="GO" id="GO:0003977">
    <property type="term" value="F:UDP-N-acetylglucosamine diphosphorylase activity"/>
    <property type="evidence" value="ECO:0007669"/>
    <property type="project" value="UniProtKB-UniRule"/>
</dbReference>
<evidence type="ECO:0000256" key="2">
    <source>
        <dbReference type="ARBA" id="ARBA00007707"/>
    </source>
</evidence>
<sequence>MKLGVVILAAGKGTRMRSALPKILHPLAGRPLLQHVLDAAEALGAARICCVYGHGGDLVPKTLKDANCTWVEQSERLGTGHAVLQAMPSMAGMDRILVLYGDVPLIEPETLNRLVADSNGKALGLISMHLDDPSGYGRIVRDKRGHVLRIVEHKDASEAELGIQEINTGIIVADARRLGEWLTQIGNNNVQGEYYLTDVIGLATAQGIEVVTTHPEAPQEVAGVNDRLQLAELERYHQRRLAETLMLQGTTVLDPARLDIRGTLICERDVTLDVNLIVEGRVRLGANVRVGPNCLLKDCEIGAGSEVFANSIVECAHVGAGARIGPFARLRPEADIGDHCHIGNFVEVKKSRIGEGTKVNHLSYIGNAELGSRVNIGAGTITCNYDGANKHLTKIGDGAFIGSNTALVAPVEVGADATIGAGSVIAREAPAGQLSLTRAPQTTVKGWERPRKKK</sequence>
<dbReference type="Proteomes" id="UP000002964">
    <property type="component" value="Unassembled WGS sequence"/>
</dbReference>
<keyword evidence="6 18" id="KW-0548">Nucleotidyltransferase</keyword>
<dbReference type="InterPro" id="IPR001451">
    <property type="entry name" value="Hexapep"/>
</dbReference>
<proteinExistence type="inferred from homology"/>
<dbReference type="InterPro" id="IPR050065">
    <property type="entry name" value="GlmU-like"/>
</dbReference>
<keyword evidence="8 18" id="KW-0677">Repeat</keyword>
<keyword evidence="10 18" id="KW-0133">Cell shape</keyword>
<comment type="subcellular location">
    <subcellularLocation>
        <location evidence="1 18">Cytoplasm</location>
    </subcellularLocation>
</comment>
<evidence type="ECO:0000259" key="19">
    <source>
        <dbReference type="Pfam" id="PF12804"/>
    </source>
</evidence>
<feature type="region of interest" description="Pyrophosphorylase" evidence="18">
    <location>
        <begin position="1"/>
        <end position="227"/>
    </location>
</feature>
<feature type="binding site" evidence="18">
    <location>
        <position position="137"/>
    </location>
    <ligand>
        <name>UDP-N-acetyl-alpha-D-glucosamine</name>
        <dbReference type="ChEBI" id="CHEBI:57705"/>
    </ligand>
</feature>
<dbReference type="Pfam" id="PF12804">
    <property type="entry name" value="NTP_transf_3"/>
    <property type="match status" value="1"/>
</dbReference>
<keyword evidence="7 18" id="KW-0479">Metal-binding</keyword>
<feature type="binding site" evidence="18">
    <location>
        <position position="152"/>
    </location>
    <ligand>
        <name>UDP-N-acetyl-alpha-D-glucosamine</name>
        <dbReference type="ChEBI" id="CHEBI:57705"/>
    </ligand>
</feature>
<dbReference type="CDD" id="cd02540">
    <property type="entry name" value="GT2_GlmU_N_bac"/>
    <property type="match status" value="1"/>
</dbReference>
<dbReference type="GO" id="GO:0000902">
    <property type="term" value="P:cell morphogenesis"/>
    <property type="evidence" value="ECO:0007669"/>
    <property type="project" value="UniProtKB-UniRule"/>
</dbReference>
<keyword evidence="12 18" id="KW-0511">Multifunctional enzyme</keyword>
<evidence type="ECO:0000313" key="21">
    <source>
        <dbReference type="Proteomes" id="UP000002964"/>
    </source>
</evidence>
<evidence type="ECO:0000256" key="3">
    <source>
        <dbReference type="ARBA" id="ARBA00007947"/>
    </source>
</evidence>
<feature type="binding site" evidence="18">
    <location>
        <position position="331"/>
    </location>
    <ligand>
        <name>UDP-N-acetyl-alpha-D-glucosamine</name>
        <dbReference type="ChEBI" id="CHEBI:57705"/>
    </ligand>
</feature>
<dbReference type="GO" id="GO:0000287">
    <property type="term" value="F:magnesium ion binding"/>
    <property type="evidence" value="ECO:0007669"/>
    <property type="project" value="UniProtKB-UniRule"/>
</dbReference>
<comment type="function">
    <text evidence="17 18">Catalyzes the last two sequential reactions in the de novo biosynthetic pathway for UDP-N-acetylglucosamine (UDP-GlcNAc). The C-terminal domain catalyzes the transfer of acetyl group from acetyl coenzyme A to glucosamine-1-phosphate (GlcN-1-P) to produce N-acetylglucosamine-1-phosphate (GlcNAc-1-P), which is converted into UDP-GlcNAc by the transfer of uridine 5-monophosphate (from uridine 5-triphosphate), a reaction catalyzed by the N-terminal domain.</text>
</comment>
<comment type="cofactor">
    <cofactor evidence="18">
        <name>Mg(2+)</name>
        <dbReference type="ChEBI" id="CHEBI:18420"/>
    </cofactor>
    <text evidence="18">Binds 1 Mg(2+) ion per subunit.</text>
</comment>
<evidence type="ECO:0000256" key="18">
    <source>
        <dbReference type="HAMAP-Rule" id="MF_01631"/>
    </source>
</evidence>
<feature type="binding site" evidence="18">
    <location>
        <position position="364"/>
    </location>
    <ligand>
        <name>UDP-N-acetyl-alpha-D-glucosamine</name>
        <dbReference type="ChEBI" id="CHEBI:57705"/>
    </ligand>
</feature>
<dbReference type="GO" id="GO:0016020">
    <property type="term" value="C:membrane"/>
    <property type="evidence" value="ECO:0007669"/>
    <property type="project" value="GOC"/>
</dbReference>
<comment type="similarity">
    <text evidence="2 18">In the C-terminal section; belongs to the transferase hexapeptide repeat family.</text>
</comment>
<dbReference type="PANTHER" id="PTHR43584:SF3">
    <property type="entry name" value="BIFUNCTIONAL PROTEIN GLMU"/>
    <property type="match status" value="1"/>
</dbReference>
<dbReference type="GO" id="GO:0006048">
    <property type="term" value="P:UDP-N-acetylglucosamine biosynthetic process"/>
    <property type="evidence" value="ECO:0007669"/>
    <property type="project" value="UniProtKB-UniPathway"/>
</dbReference>
<evidence type="ECO:0000256" key="11">
    <source>
        <dbReference type="ARBA" id="ARBA00022984"/>
    </source>
</evidence>
<protein>
    <recommendedName>
        <fullName evidence="18">Bifunctional protein GlmU</fullName>
    </recommendedName>
    <domain>
        <recommendedName>
            <fullName evidence="18">UDP-N-acetylglucosamine pyrophosphorylase</fullName>
            <ecNumber evidence="18">2.7.7.23</ecNumber>
        </recommendedName>
        <alternativeName>
            <fullName evidence="18">N-acetylglucosamine-1-phosphate uridyltransferase</fullName>
        </alternativeName>
    </domain>
    <domain>
        <recommendedName>
            <fullName evidence="18">Glucosamine-1-phosphate N-acetyltransferase</fullName>
            <ecNumber evidence="18">2.3.1.157</ecNumber>
        </recommendedName>
    </domain>
</protein>
<comment type="pathway">
    <text evidence="18">Nucleotide-sugar biosynthesis; UDP-N-acetyl-alpha-D-glucosamine biosynthesis; UDP-N-acetyl-alpha-D-glucosamine from N-acetyl-alpha-D-glucosamine 1-phosphate: step 1/1.</text>
</comment>
<keyword evidence="4 18" id="KW-0963">Cytoplasm</keyword>
<comment type="pathway">
    <text evidence="18">Nucleotide-sugar biosynthesis; UDP-N-acetyl-alpha-D-glucosamine biosynthesis; N-acetyl-alpha-D-glucosamine 1-phosphate from alpha-D-glucosamine 6-phosphate (route II): step 2/2.</text>
</comment>
<dbReference type="GO" id="GO:0009245">
    <property type="term" value="P:lipid A biosynthetic process"/>
    <property type="evidence" value="ECO:0007669"/>
    <property type="project" value="UniProtKB-UniRule"/>
</dbReference>
<dbReference type="eggNOG" id="COG1207">
    <property type="taxonomic scope" value="Bacteria"/>
</dbReference>
<feature type="binding site" evidence="18">
    <location>
        <position position="421"/>
    </location>
    <ligand>
        <name>acetyl-CoA</name>
        <dbReference type="ChEBI" id="CHEBI:57288"/>
    </ligand>
</feature>
<evidence type="ECO:0000256" key="10">
    <source>
        <dbReference type="ARBA" id="ARBA00022960"/>
    </source>
</evidence>
<dbReference type="EC" id="2.7.7.23" evidence="18"/>
<feature type="region of interest" description="N-acetyltransferase" evidence="18">
    <location>
        <begin position="249"/>
        <end position="454"/>
    </location>
</feature>
<feature type="binding site" evidence="18">
    <location>
        <begin position="384"/>
        <end position="385"/>
    </location>
    <ligand>
        <name>acetyl-CoA</name>
        <dbReference type="ChEBI" id="CHEBI:57288"/>
    </ligand>
</feature>
<dbReference type="SUPFAM" id="SSF53448">
    <property type="entry name" value="Nucleotide-diphospho-sugar transferases"/>
    <property type="match status" value="1"/>
</dbReference>